<evidence type="ECO:0000313" key="1">
    <source>
        <dbReference type="EMBL" id="KAJ7555293.1"/>
    </source>
</evidence>
<reference evidence="2" key="1">
    <citation type="journal article" date="2024" name="Proc. Natl. Acad. Sci. U.S.A.">
        <title>Extraordinary preservation of gene collinearity over three hundred million years revealed in homosporous lycophytes.</title>
        <authorList>
            <person name="Li C."/>
            <person name="Wickell D."/>
            <person name="Kuo L.Y."/>
            <person name="Chen X."/>
            <person name="Nie B."/>
            <person name="Liao X."/>
            <person name="Peng D."/>
            <person name="Ji J."/>
            <person name="Jenkins J."/>
            <person name="Williams M."/>
            <person name="Shu S."/>
            <person name="Plott C."/>
            <person name="Barry K."/>
            <person name="Rajasekar S."/>
            <person name="Grimwood J."/>
            <person name="Han X."/>
            <person name="Sun S."/>
            <person name="Hou Z."/>
            <person name="He W."/>
            <person name="Dai G."/>
            <person name="Sun C."/>
            <person name="Schmutz J."/>
            <person name="Leebens-Mack J.H."/>
            <person name="Li F.W."/>
            <person name="Wang L."/>
        </authorList>
    </citation>
    <scope>NUCLEOTIDE SEQUENCE [LARGE SCALE GENOMIC DNA]</scope>
    <source>
        <strain evidence="2">cv. PW_Plant_1</strain>
    </source>
</reference>
<comment type="caution">
    <text evidence="1">The sequence shown here is derived from an EMBL/GenBank/DDBJ whole genome shotgun (WGS) entry which is preliminary data.</text>
</comment>
<sequence length="265" mass="29943">MTSSSLRLQCITVDVTGTLIAYKGQLGDYYCMAAKAIGLPCPDYERMHEGFKAAYKNTTKRFPCFGSRNKIHDKEWWRICVKDSFIEAGYLYDDVTSEKVFERIYAAFGSTAPYAVFPDVHPFLRWARSKGIIVGIVSNSESRYRDVILPTLGIRQGFEWDFGVFSGLDGIEKPDPRMYKLALLRAGNLPAASALHIGDSLQKDYLPAQGIGMQALLLDRFNTLEAKSWKEKGIPVFQDLVATQEWIVQNEKLENNDDSRESVSK</sequence>
<accession>A0ACC2DMA5</accession>
<proteinExistence type="predicted"/>
<evidence type="ECO:0000313" key="2">
    <source>
        <dbReference type="Proteomes" id="UP001162992"/>
    </source>
</evidence>
<keyword evidence="2" id="KW-1185">Reference proteome</keyword>
<gene>
    <name evidence="1" type="ORF">O6H91_05G030600</name>
</gene>
<dbReference type="EMBL" id="CM055096">
    <property type="protein sequence ID" value="KAJ7555293.1"/>
    <property type="molecule type" value="Genomic_DNA"/>
</dbReference>
<dbReference type="Proteomes" id="UP001162992">
    <property type="component" value="Chromosome 5"/>
</dbReference>
<organism evidence="1 2">
    <name type="scientific">Diphasiastrum complanatum</name>
    <name type="common">Issler's clubmoss</name>
    <name type="synonym">Lycopodium complanatum</name>
    <dbReference type="NCBI Taxonomy" id="34168"/>
    <lineage>
        <taxon>Eukaryota</taxon>
        <taxon>Viridiplantae</taxon>
        <taxon>Streptophyta</taxon>
        <taxon>Embryophyta</taxon>
        <taxon>Tracheophyta</taxon>
        <taxon>Lycopodiopsida</taxon>
        <taxon>Lycopodiales</taxon>
        <taxon>Lycopodiaceae</taxon>
        <taxon>Lycopodioideae</taxon>
        <taxon>Diphasiastrum</taxon>
    </lineage>
</organism>
<name>A0ACC2DMA5_DIPCM</name>
<protein>
    <submittedName>
        <fullName evidence="1">Uncharacterized protein</fullName>
    </submittedName>
</protein>